<protein>
    <submittedName>
        <fullName evidence="1">Uncharacterized protein</fullName>
    </submittedName>
</protein>
<proteinExistence type="predicted"/>
<dbReference type="Gene3D" id="3.40.50.11190">
    <property type="match status" value="1"/>
</dbReference>
<comment type="caution">
    <text evidence="1">The sequence shown here is derived from an EMBL/GenBank/DDBJ whole genome shotgun (WGS) entry which is preliminary data.</text>
</comment>
<gene>
    <name evidence="1" type="ORF">MO867_03085</name>
</gene>
<evidence type="ECO:0000313" key="1">
    <source>
        <dbReference type="EMBL" id="MCO1333316.1"/>
    </source>
</evidence>
<dbReference type="AlphaFoldDB" id="A0A9X2J6B9"/>
<evidence type="ECO:0000313" key="2">
    <source>
        <dbReference type="Proteomes" id="UP001139028"/>
    </source>
</evidence>
<sequence>MNKQTIKIVFYAINGTGLGHITRLNNIAEEAVQICSAVGIEPHFNFLITTDAPAIASKFLTTKLPSKTMIRQLNLPVRKTTARIKAQVSNFIAMHSPDCLVLDTNPRGSYNEFSHIKSPTKSTVFIDRHRKPETITQIVKQTLKLYDRAIVPEQQTAGNPLELHPNSFFVDKIHGIKPEQSLTRKEARTVFGAKKNNPLIYLSSGGGGGSELSDQVTPSKIPVRFSLLS</sequence>
<dbReference type="EMBL" id="JALBWM010000007">
    <property type="protein sequence ID" value="MCO1333316.1"/>
    <property type="molecule type" value="Genomic_DNA"/>
</dbReference>
<dbReference type="Proteomes" id="UP001139028">
    <property type="component" value="Unassembled WGS sequence"/>
</dbReference>
<name>A0A9X2J6B9_9GAMM</name>
<accession>A0A9X2J6B9</accession>
<organism evidence="1 2">
    <name type="scientific">Microbulbifer okhotskensis</name>
    <dbReference type="NCBI Taxonomy" id="2926617"/>
    <lineage>
        <taxon>Bacteria</taxon>
        <taxon>Pseudomonadati</taxon>
        <taxon>Pseudomonadota</taxon>
        <taxon>Gammaproteobacteria</taxon>
        <taxon>Cellvibrionales</taxon>
        <taxon>Microbulbiferaceae</taxon>
        <taxon>Microbulbifer</taxon>
    </lineage>
</organism>
<reference evidence="1" key="1">
    <citation type="journal article" date="2022" name="Arch. Microbiol.">
        <title>Microbulbifer okhotskensis sp. nov., isolated from a deep bottom sediment of the Okhotsk Sea.</title>
        <authorList>
            <person name="Romanenko L."/>
            <person name="Kurilenko V."/>
            <person name="Otstavnykh N."/>
            <person name="Velansky P."/>
            <person name="Isaeva M."/>
            <person name="Mikhailov V."/>
        </authorList>
    </citation>
    <scope>NUCLEOTIDE SEQUENCE</scope>
    <source>
        <strain evidence="1">OS29</strain>
    </source>
</reference>
<keyword evidence="2" id="KW-1185">Reference proteome</keyword>
<dbReference type="RefSeq" id="WP_252464510.1">
    <property type="nucleotide sequence ID" value="NZ_JALBWM010000007.1"/>
</dbReference>